<feature type="compositionally biased region" description="Pro residues" evidence="2">
    <location>
        <begin position="200"/>
        <end position="209"/>
    </location>
</feature>
<comment type="caution">
    <text evidence="4">The sequence shown here is derived from an EMBL/GenBank/DDBJ whole genome shotgun (WGS) entry which is preliminary data.</text>
</comment>
<feature type="chain" id="PRO_5020474321" evidence="3">
    <location>
        <begin position="21"/>
        <end position="545"/>
    </location>
</feature>
<gene>
    <name evidence="4" type="ORF">CRM22_007777</name>
</gene>
<feature type="compositionally biased region" description="Polar residues" evidence="2">
    <location>
        <begin position="222"/>
        <end position="239"/>
    </location>
</feature>
<evidence type="ECO:0000256" key="2">
    <source>
        <dbReference type="SAM" id="MobiDB-lite"/>
    </source>
</evidence>
<dbReference type="AlphaFoldDB" id="A0A4S2LE84"/>
<evidence type="ECO:0000256" key="3">
    <source>
        <dbReference type="SAM" id="SignalP"/>
    </source>
</evidence>
<evidence type="ECO:0000313" key="4">
    <source>
        <dbReference type="EMBL" id="TGZ61812.1"/>
    </source>
</evidence>
<feature type="signal peptide" evidence="3">
    <location>
        <begin position="1"/>
        <end position="20"/>
    </location>
</feature>
<keyword evidence="3" id="KW-0732">Signal</keyword>
<proteinExistence type="predicted"/>
<dbReference type="EMBL" id="SJOL01007804">
    <property type="protein sequence ID" value="TGZ61812.1"/>
    <property type="molecule type" value="Genomic_DNA"/>
</dbReference>
<feature type="region of interest" description="Disordered" evidence="2">
    <location>
        <begin position="168"/>
        <end position="240"/>
    </location>
</feature>
<name>A0A4S2LE84_OPIFE</name>
<organism evidence="4 5">
    <name type="scientific">Opisthorchis felineus</name>
    <dbReference type="NCBI Taxonomy" id="147828"/>
    <lineage>
        <taxon>Eukaryota</taxon>
        <taxon>Metazoa</taxon>
        <taxon>Spiralia</taxon>
        <taxon>Lophotrochozoa</taxon>
        <taxon>Platyhelminthes</taxon>
        <taxon>Trematoda</taxon>
        <taxon>Digenea</taxon>
        <taxon>Opisthorchiida</taxon>
        <taxon>Opisthorchiata</taxon>
        <taxon>Opisthorchiidae</taxon>
        <taxon>Opisthorchis</taxon>
    </lineage>
</organism>
<feature type="coiled-coil region" evidence="1">
    <location>
        <begin position="380"/>
        <end position="428"/>
    </location>
</feature>
<feature type="region of interest" description="Disordered" evidence="2">
    <location>
        <begin position="440"/>
        <end position="475"/>
    </location>
</feature>
<sequence length="545" mass="58744">MWYSLTFLAFLLSLCFRADSARWFPPRPSQPPHRHPPPPDLISHGMSPYPLPKGRIRFHGGFSSYETGDWNKRLRLPHRRRPLFRFSPKANEYELIDDMLGSVPIVIKKTAATTELTKAISLKDLDNTPVDVELVHLLSRLFRSSGHPKKGRESGLGGAHHIIITQSPAETTTSVQSTGNTCVPPNAGTGGAPRSETPQPVLPSLPSVPPTSVQPQQPALPETQQPVLPQSPITSTPRSTIPGGIPTSFVANAPSTTSQTAMSLATGLMNYEQPLMAVQQPVTLAPLLAELSALLLAAQPTLATTKGYATFDHGHGALFSSQPLASATLAQPQVTLATATPTMLGMPVSTNYGAILPSVGQMSAQASTADTHSSITSELLNLLSTLQQQHELQKQQLQQQQQLQQEQQNLLQQQRNQLAQQLQQATQAPATQPVVQPIQPIDQQGRSVFPTGDGSTAGTGANGGTNGQLLQPAQTAQTAQPAQTDIKTVISMLPRTILTISPEDHDEPGDDGTFLAYPAHGIRTIRTRKYFTRKLLGKPHDALPY</sequence>
<dbReference type="OrthoDB" id="431717at2759"/>
<protein>
    <submittedName>
        <fullName evidence="4">Uncharacterized protein</fullName>
    </submittedName>
</protein>
<keyword evidence="1" id="KW-0175">Coiled coil</keyword>
<reference evidence="4 5" key="1">
    <citation type="journal article" date="2019" name="BMC Genomics">
        <title>New insights from Opisthorchis felineus genome: update on genomics of the epidemiologically important liver flukes.</title>
        <authorList>
            <person name="Ershov N.I."/>
            <person name="Mordvinov V.A."/>
            <person name="Prokhortchouk E.B."/>
            <person name="Pakharukova M.Y."/>
            <person name="Gunbin K.V."/>
            <person name="Ustyantsev K."/>
            <person name="Genaev M.A."/>
            <person name="Blinov A.G."/>
            <person name="Mazur A."/>
            <person name="Boulygina E."/>
            <person name="Tsygankova S."/>
            <person name="Khrameeva E."/>
            <person name="Chekanov N."/>
            <person name="Fan G."/>
            <person name="Xiao A."/>
            <person name="Zhang H."/>
            <person name="Xu X."/>
            <person name="Yang H."/>
            <person name="Solovyev V."/>
            <person name="Lee S.M."/>
            <person name="Liu X."/>
            <person name="Afonnikov D.A."/>
            <person name="Skryabin K.G."/>
        </authorList>
    </citation>
    <scope>NUCLEOTIDE SEQUENCE [LARGE SCALE GENOMIC DNA]</scope>
    <source>
        <strain evidence="4">AK-0245</strain>
        <tissue evidence="4">Whole organism</tissue>
    </source>
</reference>
<evidence type="ECO:0000313" key="5">
    <source>
        <dbReference type="Proteomes" id="UP000308267"/>
    </source>
</evidence>
<feature type="compositionally biased region" description="Gly residues" evidence="2">
    <location>
        <begin position="455"/>
        <end position="466"/>
    </location>
</feature>
<accession>A0A4S2LE84</accession>
<dbReference type="Proteomes" id="UP000308267">
    <property type="component" value="Unassembled WGS sequence"/>
</dbReference>
<evidence type="ECO:0000256" key="1">
    <source>
        <dbReference type="SAM" id="Coils"/>
    </source>
</evidence>
<keyword evidence="5" id="KW-1185">Reference proteome</keyword>
<feature type="compositionally biased region" description="Polar residues" evidence="2">
    <location>
        <begin position="168"/>
        <end position="183"/>
    </location>
</feature>